<organism evidence="2 3">
    <name type="scientific">Rhizophagus irregularis</name>
    <dbReference type="NCBI Taxonomy" id="588596"/>
    <lineage>
        <taxon>Eukaryota</taxon>
        <taxon>Fungi</taxon>
        <taxon>Fungi incertae sedis</taxon>
        <taxon>Mucoromycota</taxon>
        <taxon>Glomeromycotina</taxon>
        <taxon>Glomeromycetes</taxon>
        <taxon>Glomerales</taxon>
        <taxon>Glomeraceae</taxon>
        <taxon>Rhizophagus</taxon>
    </lineage>
</organism>
<dbReference type="OrthoDB" id="2408259at2759"/>
<protein>
    <recommendedName>
        <fullName evidence="4">Crinkler family protein</fullName>
    </recommendedName>
</protein>
<dbReference type="VEuPathDB" id="FungiDB:FUN_006847"/>
<reference evidence="1" key="3">
    <citation type="submission" date="2020-05" db="EMBL/GenBank/DDBJ databases">
        <authorList>
            <person name="Rincon C."/>
            <person name="Sanders R I."/>
            <person name="Robbins C."/>
            <person name="Chaturvedi A."/>
        </authorList>
    </citation>
    <scope>NUCLEOTIDE SEQUENCE</scope>
    <source>
        <strain evidence="1">CHB12</strain>
    </source>
</reference>
<dbReference type="VEuPathDB" id="FungiDB:RhiirFUN_003405"/>
<comment type="caution">
    <text evidence="2">The sequence shown here is derived from an EMBL/GenBank/DDBJ whole genome shotgun (WGS) entry which is preliminary data.</text>
</comment>
<name>A0A2I1FLE3_9GLOM</name>
<reference evidence="2 3" key="2">
    <citation type="submission" date="2017-10" db="EMBL/GenBank/DDBJ databases">
        <title>Genome analyses suggest a sexual origin of heterokaryosis in a supposedly ancient asexual fungus.</title>
        <authorList>
            <person name="Corradi N."/>
            <person name="Sedzielewska K."/>
            <person name="Noel J."/>
            <person name="Charron P."/>
            <person name="Farinelli L."/>
            <person name="Marton T."/>
            <person name="Kruger M."/>
            <person name="Pelin A."/>
            <person name="Brachmann A."/>
            <person name="Corradi N."/>
        </authorList>
    </citation>
    <scope>NUCLEOTIDE SEQUENCE [LARGE SCALE GENOMIC DNA]</scope>
    <source>
        <strain evidence="2 3">A1</strain>
    </source>
</reference>
<reference evidence="2 3" key="1">
    <citation type="submission" date="2017-10" db="EMBL/GenBank/DDBJ databases">
        <title>Extensive intraspecific genome diversity in a model arbuscular mycorrhizal fungus.</title>
        <authorList>
            <person name="Chen E.C.H."/>
            <person name="Morin E."/>
            <person name="Baudet D."/>
            <person name="Noel J."/>
            <person name="Ndikumana S."/>
            <person name="Charron P."/>
            <person name="St-Onge C."/>
            <person name="Giorgi J."/>
            <person name="Grigoriev I.V."/>
            <person name="Roux C."/>
            <person name="Martin F.M."/>
            <person name="Corradi N."/>
        </authorList>
    </citation>
    <scope>NUCLEOTIDE SEQUENCE [LARGE SCALE GENOMIC DNA]</scope>
    <source>
        <strain evidence="2 3">A1</strain>
    </source>
</reference>
<sequence>MSSKILQKSKGRGTDQRLLERVWQMEFYRASMQILSENNCASVDAGTSFGSRGYIDFYVNDDKNWAIEILRDGSKLLDHQRKFQKGDIYVPILKHAKKWALIDIHSSGIELPKPEERKKHDIYVICAENFESVRLIYPDREESVRLLGDEENFLGYNISDFIEDPMVTD</sequence>
<evidence type="ECO:0000313" key="1">
    <source>
        <dbReference type="EMBL" id="CAB5368932.1"/>
    </source>
</evidence>
<dbReference type="EMBL" id="CAGKOT010000025">
    <property type="protein sequence ID" value="CAB5368932.1"/>
    <property type="molecule type" value="Genomic_DNA"/>
</dbReference>
<evidence type="ECO:0000313" key="2">
    <source>
        <dbReference type="EMBL" id="PKC55675.1"/>
    </source>
</evidence>
<dbReference type="Proteomes" id="UP000684084">
    <property type="component" value="Unassembled WGS sequence"/>
</dbReference>
<dbReference type="EMBL" id="LLXH01002466">
    <property type="protein sequence ID" value="PKC55675.1"/>
    <property type="molecule type" value="Genomic_DNA"/>
</dbReference>
<accession>A0A2I1FLE3</accession>
<proteinExistence type="predicted"/>
<dbReference type="VEuPathDB" id="FungiDB:RhiirA1_475207"/>
<gene>
    <name evidence="1" type="ORF">CHRIB12_LOCUS12016</name>
    <name evidence="2" type="ORF">RhiirA1_475207</name>
</gene>
<evidence type="ECO:0000313" key="3">
    <source>
        <dbReference type="Proteomes" id="UP000232688"/>
    </source>
</evidence>
<evidence type="ECO:0008006" key="4">
    <source>
        <dbReference type="Google" id="ProtNLM"/>
    </source>
</evidence>
<dbReference type="Proteomes" id="UP000232688">
    <property type="component" value="Unassembled WGS sequence"/>
</dbReference>
<dbReference type="AlphaFoldDB" id="A0A2I1FLE3"/>